<comment type="caution">
    <text evidence="1">The sequence shown here is derived from an EMBL/GenBank/DDBJ whole genome shotgun (WGS) entry which is preliminary data.</text>
</comment>
<proteinExistence type="predicted"/>
<protein>
    <submittedName>
        <fullName evidence="1">Uncharacterized protein</fullName>
    </submittedName>
</protein>
<reference evidence="1" key="1">
    <citation type="thesis" date="2020" institute="ProQuest LLC" country="789 East Eisenhower Parkway, Ann Arbor, MI, USA">
        <title>Comparative Genomics and Chromosome Evolution.</title>
        <authorList>
            <person name="Mudd A.B."/>
        </authorList>
    </citation>
    <scope>NUCLEOTIDE SEQUENCE</scope>
    <source>
        <strain evidence="1">HN-11 Male</strain>
        <tissue evidence="1">Kidney and liver</tissue>
    </source>
</reference>
<name>A0A8J6FCN7_ELECQ</name>
<organism evidence="1 2">
    <name type="scientific">Eleutherodactylus coqui</name>
    <name type="common">Puerto Rican coqui</name>
    <dbReference type="NCBI Taxonomy" id="57060"/>
    <lineage>
        <taxon>Eukaryota</taxon>
        <taxon>Metazoa</taxon>
        <taxon>Chordata</taxon>
        <taxon>Craniata</taxon>
        <taxon>Vertebrata</taxon>
        <taxon>Euteleostomi</taxon>
        <taxon>Amphibia</taxon>
        <taxon>Batrachia</taxon>
        <taxon>Anura</taxon>
        <taxon>Neobatrachia</taxon>
        <taxon>Hyloidea</taxon>
        <taxon>Eleutherodactylidae</taxon>
        <taxon>Eleutherodactylinae</taxon>
        <taxon>Eleutherodactylus</taxon>
        <taxon>Eleutherodactylus</taxon>
    </lineage>
</organism>
<dbReference type="AlphaFoldDB" id="A0A8J6FCN7"/>
<accession>A0A8J6FCN7</accession>
<evidence type="ECO:0000313" key="2">
    <source>
        <dbReference type="Proteomes" id="UP000770717"/>
    </source>
</evidence>
<gene>
    <name evidence="1" type="ORF">GDO78_008756</name>
</gene>
<evidence type="ECO:0000313" key="1">
    <source>
        <dbReference type="EMBL" id="KAG9485843.1"/>
    </source>
</evidence>
<dbReference type="Proteomes" id="UP000770717">
    <property type="component" value="Unassembled WGS sequence"/>
</dbReference>
<sequence length="94" mass="10849">MHRGVLLSVTGLSLVIPSSNRKLGANISQFLRLHLELLQVQQVSLLLQVRYSYMFTGFQKIRILQYIQTRTDLLTLIILSKGHQHLFLNSNFLL</sequence>
<keyword evidence="2" id="KW-1185">Reference proteome</keyword>
<dbReference type="EMBL" id="WNTK01000004">
    <property type="protein sequence ID" value="KAG9485843.1"/>
    <property type="molecule type" value="Genomic_DNA"/>
</dbReference>